<dbReference type="GO" id="GO:0003995">
    <property type="term" value="F:acyl-CoA dehydrogenase activity"/>
    <property type="evidence" value="ECO:0007669"/>
    <property type="project" value="InterPro"/>
</dbReference>
<evidence type="ECO:0000259" key="7">
    <source>
        <dbReference type="Pfam" id="PF02770"/>
    </source>
</evidence>
<keyword evidence="3 5" id="KW-0285">Flavoprotein</keyword>
<dbReference type="Gene3D" id="1.20.140.10">
    <property type="entry name" value="Butyryl-CoA Dehydrogenase, subunit A, domain 3"/>
    <property type="match status" value="1"/>
</dbReference>
<dbReference type="GO" id="GO:0050660">
    <property type="term" value="F:flavin adenine dinucleotide binding"/>
    <property type="evidence" value="ECO:0007669"/>
    <property type="project" value="InterPro"/>
</dbReference>
<dbReference type="GO" id="GO:0006635">
    <property type="term" value="P:fatty acid beta-oxidation"/>
    <property type="evidence" value="ECO:0007669"/>
    <property type="project" value="InterPro"/>
</dbReference>
<dbReference type="InterPro" id="IPR046373">
    <property type="entry name" value="Acyl-CoA_Oxase/DH_mid-dom_sf"/>
</dbReference>
<dbReference type="RefSeq" id="WP_039370111.1">
    <property type="nucleotide sequence ID" value="NZ_JWTA01000010.1"/>
</dbReference>
<dbReference type="InterPro" id="IPR009075">
    <property type="entry name" value="AcylCo_DH/oxidase_C"/>
</dbReference>
<dbReference type="Pfam" id="PF02770">
    <property type="entry name" value="Acyl-CoA_dh_M"/>
    <property type="match status" value="1"/>
</dbReference>
<dbReference type="AlphaFoldDB" id="A0A0B4D1K9"/>
<accession>A0A0B4D1K9</accession>
<keyword evidence="5" id="KW-0560">Oxidoreductase</keyword>
<dbReference type="Gene3D" id="1.10.540.10">
    <property type="entry name" value="Acyl-CoA dehydrogenase/oxidase, N-terminal domain"/>
    <property type="match status" value="1"/>
</dbReference>
<evidence type="ECO:0000256" key="5">
    <source>
        <dbReference type="RuleBase" id="RU362125"/>
    </source>
</evidence>
<dbReference type="InterPro" id="IPR006089">
    <property type="entry name" value="Acyl-CoA_DH_CS"/>
</dbReference>
<dbReference type="InterPro" id="IPR006091">
    <property type="entry name" value="Acyl-CoA_Oxase/DH_mid-dom"/>
</dbReference>
<dbReference type="STRING" id="363331.RM51_12840"/>
<dbReference type="InterPro" id="IPR045008">
    <property type="entry name" value="ACX4-like"/>
</dbReference>
<sequence length="452" mass="50712">MSNTFSKIRNAIELFRSIDFDQLSAISKKVDLPKLMQSFSKLDDKQLGGLMKMLDPNKKKKELPPIDGDFYDIYHTLSPEQREVQLKVRTFMEKEVKPLVNHYWLRDEFPFELIPKFQKLDICGVTYEGYGCPGMPFLMEGVLAMEMARVDASIATFFGVQSGLSMGSIYICGSEEQKQKWLPQMQKFEKIGAFGLTEPEVGSGAAGGLTVTCKKTPEGWILNGQKKWIGNATFADIIIIWARDLDDGEVKGFIVEKDNPGYSVEKIKGKMALRIVQNGLITLKDCLVTEENRLQNANSFKDTAKVLQMTRAGVAWMATGCARGAYESALDYTRKREQFGKPIASFQMIQGHLVEMLSNLTAMQTMVFRLSEMQDEGILKDEHASLAKVFCTLRTRDIVSRAREVMGGNGILLEYDVARFVADAEAIYSYEGTKEINSLIVGRSITGFSAFV</sequence>
<keyword evidence="4 5" id="KW-0274">FAD</keyword>
<comment type="caution">
    <text evidence="9">The sequence shown here is derived from an EMBL/GenBank/DDBJ whole genome shotgun (WGS) entry which is preliminary data.</text>
</comment>
<proteinExistence type="inferred from homology"/>
<comment type="cofactor">
    <cofactor evidence="1 5">
        <name>FAD</name>
        <dbReference type="ChEBI" id="CHEBI:57692"/>
    </cofactor>
</comment>
<dbReference type="InterPro" id="IPR013786">
    <property type="entry name" value="AcylCoA_DH/ox_N"/>
</dbReference>
<dbReference type="PANTHER" id="PTHR43188:SF1">
    <property type="entry name" value="ACYL-COA DEHYDROGENASE"/>
    <property type="match status" value="1"/>
</dbReference>
<evidence type="ECO:0000313" key="10">
    <source>
        <dbReference type="Proteomes" id="UP000031167"/>
    </source>
</evidence>
<dbReference type="PROSITE" id="PS00073">
    <property type="entry name" value="ACYL_COA_DH_2"/>
    <property type="match status" value="1"/>
</dbReference>
<evidence type="ECO:0000256" key="2">
    <source>
        <dbReference type="ARBA" id="ARBA00009347"/>
    </source>
</evidence>
<dbReference type="Proteomes" id="UP000031167">
    <property type="component" value="Unassembled WGS sequence"/>
</dbReference>
<dbReference type="Pfam" id="PF00441">
    <property type="entry name" value="Acyl-CoA_dh_1"/>
    <property type="match status" value="1"/>
</dbReference>
<feature type="domain" description="Acyl-CoA oxidase/dehydrogenase middle" evidence="7">
    <location>
        <begin position="193"/>
        <end position="286"/>
    </location>
</feature>
<evidence type="ECO:0000256" key="1">
    <source>
        <dbReference type="ARBA" id="ARBA00001974"/>
    </source>
</evidence>
<organism evidence="9 10">
    <name type="scientific">Chryseobacterium taiwanense</name>
    <dbReference type="NCBI Taxonomy" id="363331"/>
    <lineage>
        <taxon>Bacteria</taxon>
        <taxon>Pseudomonadati</taxon>
        <taxon>Bacteroidota</taxon>
        <taxon>Flavobacteriia</taxon>
        <taxon>Flavobacteriales</taxon>
        <taxon>Weeksellaceae</taxon>
        <taxon>Chryseobacterium group</taxon>
        <taxon>Chryseobacterium</taxon>
    </lineage>
</organism>
<keyword evidence="10" id="KW-1185">Reference proteome</keyword>
<reference evidence="9 10" key="1">
    <citation type="submission" date="2014-12" db="EMBL/GenBank/DDBJ databases">
        <title>Genome sequencing of Chryseobacterium taiwanense TPW19.</title>
        <authorList>
            <person name="Tan P.W."/>
            <person name="Chan K.-G."/>
        </authorList>
    </citation>
    <scope>NUCLEOTIDE SEQUENCE [LARGE SCALE GENOMIC DNA]</scope>
    <source>
        <strain evidence="9 10">TPW19</strain>
    </source>
</reference>
<dbReference type="Pfam" id="PF02771">
    <property type="entry name" value="Acyl-CoA_dh_N"/>
    <property type="match status" value="1"/>
</dbReference>
<protein>
    <submittedName>
        <fullName evidence="9">Acyl-CoA dehydrogenase</fullName>
    </submittedName>
</protein>
<evidence type="ECO:0000256" key="3">
    <source>
        <dbReference type="ARBA" id="ARBA00022630"/>
    </source>
</evidence>
<evidence type="ECO:0000313" key="9">
    <source>
        <dbReference type="EMBL" id="KIC62412.1"/>
    </source>
</evidence>
<feature type="domain" description="Acyl-CoA dehydrogenase/oxidase N-terminal" evidence="8">
    <location>
        <begin position="78"/>
        <end position="187"/>
    </location>
</feature>
<dbReference type="InterPro" id="IPR037069">
    <property type="entry name" value="AcylCoA_DH/ox_N_sf"/>
</dbReference>
<dbReference type="SUPFAM" id="SSF47203">
    <property type="entry name" value="Acyl-CoA dehydrogenase C-terminal domain-like"/>
    <property type="match status" value="1"/>
</dbReference>
<name>A0A0B4D1K9_9FLAO</name>
<evidence type="ECO:0000256" key="4">
    <source>
        <dbReference type="ARBA" id="ARBA00022827"/>
    </source>
</evidence>
<comment type="similarity">
    <text evidence="2 5">Belongs to the acyl-CoA dehydrogenase family.</text>
</comment>
<feature type="domain" description="Acyl-CoA dehydrogenase/oxidase C-terminal" evidence="6">
    <location>
        <begin position="303"/>
        <end position="445"/>
    </location>
</feature>
<dbReference type="InterPro" id="IPR009100">
    <property type="entry name" value="AcylCoA_DH/oxidase_NM_dom_sf"/>
</dbReference>
<dbReference type="SUPFAM" id="SSF56645">
    <property type="entry name" value="Acyl-CoA dehydrogenase NM domain-like"/>
    <property type="match status" value="1"/>
</dbReference>
<dbReference type="PANTHER" id="PTHR43188">
    <property type="entry name" value="ACYL-COENZYME A OXIDASE"/>
    <property type="match status" value="1"/>
</dbReference>
<evidence type="ECO:0000259" key="6">
    <source>
        <dbReference type="Pfam" id="PF00441"/>
    </source>
</evidence>
<gene>
    <name evidence="9" type="ORF">RM51_12840</name>
</gene>
<dbReference type="EMBL" id="JWTA01000010">
    <property type="protein sequence ID" value="KIC62412.1"/>
    <property type="molecule type" value="Genomic_DNA"/>
</dbReference>
<dbReference type="InterPro" id="IPR036250">
    <property type="entry name" value="AcylCo_DH-like_C"/>
</dbReference>
<dbReference type="Gene3D" id="2.40.110.10">
    <property type="entry name" value="Butyryl-CoA Dehydrogenase, subunit A, domain 2"/>
    <property type="match status" value="1"/>
</dbReference>
<evidence type="ECO:0000259" key="8">
    <source>
        <dbReference type="Pfam" id="PF02771"/>
    </source>
</evidence>
<dbReference type="OrthoDB" id="9802867at2"/>